<dbReference type="Proteomes" id="UP000199800">
    <property type="component" value="Unassembled WGS sequence"/>
</dbReference>
<dbReference type="InterPro" id="IPR021284">
    <property type="entry name" value="DUF2750"/>
</dbReference>
<dbReference type="Pfam" id="PF11042">
    <property type="entry name" value="DUF2750"/>
    <property type="match status" value="1"/>
</dbReference>
<protein>
    <recommendedName>
        <fullName evidence="3">SseB protein N-terminal domain-containing protein</fullName>
    </recommendedName>
</protein>
<evidence type="ECO:0008006" key="3">
    <source>
        <dbReference type="Google" id="ProtNLM"/>
    </source>
</evidence>
<dbReference type="AlphaFoldDB" id="A0A1I0BFE7"/>
<organism evidence="1 2">
    <name type="scientific">[Clostridium] polysaccharolyticum</name>
    <dbReference type="NCBI Taxonomy" id="29364"/>
    <lineage>
        <taxon>Bacteria</taxon>
        <taxon>Bacillati</taxon>
        <taxon>Bacillota</taxon>
        <taxon>Clostridia</taxon>
        <taxon>Lachnospirales</taxon>
        <taxon>Lachnospiraceae</taxon>
    </lineage>
</organism>
<dbReference type="RefSeq" id="WP_092477454.1">
    <property type="nucleotide sequence ID" value="NZ_FOHN01000007.1"/>
</dbReference>
<accession>A0A1I0BFE7</accession>
<keyword evidence="2" id="KW-1185">Reference proteome</keyword>
<dbReference type="OrthoDB" id="2936081at2"/>
<dbReference type="EMBL" id="FOHN01000007">
    <property type="protein sequence ID" value="SET05663.1"/>
    <property type="molecule type" value="Genomic_DNA"/>
</dbReference>
<gene>
    <name evidence="1" type="ORF">SAMN04487772_107111</name>
</gene>
<evidence type="ECO:0000313" key="1">
    <source>
        <dbReference type="EMBL" id="SET05663.1"/>
    </source>
</evidence>
<proteinExistence type="predicted"/>
<dbReference type="STRING" id="29364.SAMN04487772_107111"/>
<reference evidence="1 2" key="1">
    <citation type="submission" date="2016-10" db="EMBL/GenBank/DDBJ databases">
        <authorList>
            <person name="de Groot N.N."/>
        </authorList>
    </citation>
    <scope>NUCLEOTIDE SEQUENCE [LARGE SCALE GENOMIC DNA]</scope>
    <source>
        <strain evidence="1 2">DSM 1801</strain>
    </source>
</reference>
<name>A0A1I0BFE7_9FIRM</name>
<sequence>MENISEVLSMSADDRYKHFIKTIIETQRVWFLEFEDAYTMFKNDEGGVDLLVWQDKKLAEDYAVEGEVPVCITFEEFCEQCEGYVGSKEVMLMVCPTEDKDVLIVNMEQILKDIDKALA</sequence>
<evidence type="ECO:0000313" key="2">
    <source>
        <dbReference type="Proteomes" id="UP000199800"/>
    </source>
</evidence>